<evidence type="ECO:0000313" key="1">
    <source>
        <dbReference type="EMBL" id="QUC65795.1"/>
    </source>
</evidence>
<dbReference type="EMBL" id="CP068393">
    <property type="protein sequence ID" value="QUC65795.1"/>
    <property type="molecule type" value="Genomic_DNA"/>
</dbReference>
<sequence length="261" mass="29163">MKNRLIQIAQEAGAFFRRDALTDVVSKEGHANYVTNIDCKVQEFLEKELLQLLPGSEFIGEEKENQALTDVPTWIVDPLDGTTNMIHDYRMSAVSIALCRNKKPVIGVIWQPFTQELFYAEEGAGAFLNDRPIHVSDTPFRNALVAFGTAPYYEELEDIGMKLASEYLHQCADIRRSGSAALDLAYLAYGRHDIFFELRLKPWDYAAGSLIVQEAGGQVQMPLAGGEMDYDLSTAILSANPLCMPMALEVFRKTVPHLGQK</sequence>
<name>A0AC61MUA8_9FIRM</name>
<evidence type="ECO:0000313" key="2">
    <source>
        <dbReference type="Proteomes" id="UP000682782"/>
    </source>
</evidence>
<reference evidence="1" key="1">
    <citation type="submission" date="2021-01" db="EMBL/GenBank/DDBJ databases">
        <title>Complete genome sequence of Clostridiales bacterium R-7.</title>
        <authorList>
            <person name="Mahoney-Kurpe S.C."/>
            <person name="Palevich N."/>
            <person name="Koike S."/>
            <person name="Moon C.D."/>
            <person name="Attwood G.T."/>
        </authorList>
    </citation>
    <scope>NUCLEOTIDE SEQUENCE</scope>
    <source>
        <strain evidence="1">R-7</strain>
    </source>
</reference>
<accession>A0AC61MUA8</accession>
<organism evidence="1 2">
    <name type="scientific">Aristaeella hokkaidonensis</name>
    <dbReference type="NCBI Taxonomy" id="3046382"/>
    <lineage>
        <taxon>Bacteria</taxon>
        <taxon>Bacillati</taxon>
        <taxon>Bacillota</taxon>
        <taxon>Clostridia</taxon>
        <taxon>Eubacteriales</taxon>
        <taxon>Aristaeellaceae</taxon>
        <taxon>Aristaeella</taxon>
    </lineage>
</organism>
<protein>
    <submittedName>
        <fullName evidence="1">Inositol monophosphatase</fullName>
    </submittedName>
</protein>
<gene>
    <name evidence="1" type="ORF">JYE49_07820</name>
</gene>
<dbReference type="Proteomes" id="UP000682782">
    <property type="component" value="Chromosome"/>
</dbReference>
<proteinExistence type="predicted"/>
<keyword evidence="2" id="KW-1185">Reference proteome</keyword>